<evidence type="ECO:0000256" key="2">
    <source>
        <dbReference type="ARBA" id="ARBA00022723"/>
    </source>
</evidence>
<feature type="signal peptide" evidence="5">
    <location>
        <begin position="1"/>
        <end position="18"/>
    </location>
</feature>
<dbReference type="EMBL" id="CP011451">
    <property type="protein sequence ID" value="AKH37886.1"/>
    <property type="molecule type" value="Genomic_DNA"/>
</dbReference>
<keyword evidence="10" id="KW-1185">Reference proteome</keyword>
<dbReference type="EMBL" id="VNHT01000005">
    <property type="protein sequence ID" value="TYP92829.1"/>
    <property type="molecule type" value="Genomic_DNA"/>
</dbReference>
<evidence type="ECO:0000256" key="4">
    <source>
        <dbReference type="PROSITE-ProRule" id="PRU00433"/>
    </source>
</evidence>
<dbReference type="Proteomes" id="UP000324176">
    <property type="component" value="Unassembled WGS sequence"/>
</dbReference>
<feature type="domain" description="Cytochrome c" evidence="6">
    <location>
        <begin position="28"/>
        <end position="99"/>
    </location>
</feature>
<name>A0A0F7KEG6_9PROT</name>
<reference evidence="8 11" key="3">
    <citation type="submission" date="2016-10" db="EMBL/GenBank/DDBJ databases">
        <authorList>
            <person name="de Groot N.N."/>
        </authorList>
    </citation>
    <scope>NUCLEOTIDE SEQUENCE [LARGE SCALE GENOMIC DNA]</scope>
    <source>
        <strain evidence="8 11">Nm110</strain>
    </source>
</reference>
<sequence length="102" mass="10952">MKKKLPLLLLGCMLVVLSGCSRDKYMPEAGATPETIFKEACAKCHSPVNGKVMALSPEIANKEAIIDRIRNGKGLGMPAFPNLMGDSVEGLAQYVLENSTTK</sequence>
<dbReference type="RefSeq" id="WP_046849956.1">
    <property type="nucleotide sequence ID" value="NZ_CBDIPD010000166.1"/>
</dbReference>
<reference evidence="7 10" key="2">
    <citation type="journal article" date="2016" name="Genome Announc.">
        <title>Genome Sequence of Nitrosomonas communis Strain Nm2, a Mesophilic Ammonia-Oxidizing Bacterium Isolated from Mediterranean Soil.</title>
        <authorList>
            <person name="Kozlowski J.A."/>
            <person name="Kits K.D."/>
            <person name="Stein L.Y."/>
        </authorList>
    </citation>
    <scope>NUCLEOTIDE SEQUENCE [LARGE SCALE GENOMIC DNA]</scope>
    <source>
        <strain evidence="7 10">Nm2</strain>
    </source>
</reference>
<dbReference type="AlphaFoldDB" id="A0A0F7KEG6"/>
<evidence type="ECO:0000313" key="7">
    <source>
        <dbReference type="EMBL" id="AKH37886.1"/>
    </source>
</evidence>
<protein>
    <submittedName>
        <fullName evidence="9">Cbb3-type cytochrome c oxidase subunit III</fullName>
    </submittedName>
    <submittedName>
        <fullName evidence="8">Cytochrome C oxidase, cbb3-type, subunit III</fullName>
    </submittedName>
</protein>
<dbReference type="InterPro" id="IPR009056">
    <property type="entry name" value="Cyt_c-like_dom"/>
</dbReference>
<keyword evidence="3 4" id="KW-0408">Iron</keyword>
<gene>
    <name evidence="7" type="ORF">AAW31_08765</name>
    <name evidence="9" type="ORF">BCL69_100528</name>
    <name evidence="8" type="ORF">SAMN05421882_1004120</name>
</gene>
<dbReference type="EMBL" id="FNNH01000004">
    <property type="protein sequence ID" value="SDW18291.1"/>
    <property type="molecule type" value="Genomic_DNA"/>
</dbReference>
<dbReference type="Proteomes" id="UP000183454">
    <property type="component" value="Unassembled WGS sequence"/>
</dbReference>
<keyword evidence="2 4" id="KW-0479">Metal-binding</keyword>
<dbReference type="SUPFAM" id="SSF46626">
    <property type="entry name" value="Cytochrome c"/>
    <property type="match status" value="1"/>
</dbReference>
<evidence type="ECO:0000313" key="9">
    <source>
        <dbReference type="EMBL" id="TYP92829.1"/>
    </source>
</evidence>
<dbReference type="GO" id="GO:0046872">
    <property type="term" value="F:metal ion binding"/>
    <property type="evidence" value="ECO:0007669"/>
    <property type="project" value="UniProtKB-KW"/>
</dbReference>
<dbReference type="Gene3D" id="1.10.760.10">
    <property type="entry name" value="Cytochrome c-like domain"/>
    <property type="match status" value="1"/>
</dbReference>
<dbReference type="KEGG" id="nco:AAW31_08765"/>
<accession>A0A0F7KEG6</accession>
<dbReference type="GO" id="GO:0020037">
    <property type="term" value="F:heme binding"/>
    <property type="evidence" value="ECO:0007669"/>
    <property type="project" value="InterPro"/>
</dbReference>
<dbReference type="PATRIC" id="fig|44574.3.peg.2138"/>
<evidence type="ECO:0000313" key="8">
    <source>
        <dbReference type="EMBL" id="SDW18291.1"/>
    </source>
</evidence>
<organism evidence="7 10">
    <name type="scientific">Nitrosomonas communis</name>
    <dbReference type="NCBI Taxonomy" id="44574"/>
    <lineage>
        <taxon>Bacteria</taxon>
        <taxon>Pseudomonadati</taxon>
        <taxon>Pseudomonadota</taxon>
        <taxon>Betaproteobacteria</taxon>
        <taxon>Nitrosomonadales</taxon>
        <taxon>Nitrosomonadaceae</taxon>
        <taxon>Nitrosomonas</taxon>
    </lineage>
</organism>
<evidence type="ECO:0000256" key="3">
    <source>
        <dbReference type="ARBA" id="ARBA00023004"/>
    </source>
</evidence>
<keyword evidence="1 4" id="KW-0349">Heme</keyword>
<reference evidence="9 12" key="4">
    <citation type="submission" date="2019-07" db="EMBL/GenBank/DDBJ databases">
        <title>Active sludge and wastewater microbial communities from Klosterneuburg, Austria.</title>
        <authorList>
            <person name="Wagner M."/>
        </authorList>
    </citation>
    <scope>NUCLEOTIDE SEQUENCE [LARGE SCALE GENOMIC DNA]</scope>
    <source>
        <strain evidence="9 12">Nm2</strain>
    </source>
</reference>
<dbReference type="PROSITE" id="PS51257">
    <property type="entry name" value="PROKAR_LIPOPROTEIN"/>
    <property type="match status" value="1"/>
</dbReference>
<evidence type="ECO:0000256" key="5">
    <source>
        <dbReference type="SAM" id="SignalP"/>
    </source>
</evidence>
<dbReference type="Pfam" id="PF13442">
    <property type="entry name" value="Cytochrome_CBB3"/>
    <property type="match status" value="1"/>
</dbReference>
<reference evidence="10" key="1">
    <citation type="submission" date="2015-05" db="EMBL/GenBank/DDBJ databases">
        <title>Draft genome of Nitrosomonas communis strain Nm2.</title>
        <authorList>
            <person name="Kozlowski J.A."/>
            <person name="Kits K.D."/>
            <person name="Stein L.Y."/>
        </authorList>
    </citation>
    <scope>NUCLEOTIDE SEQUENCE [LARGE SCALE GENOMIC DNA]</scope>
    <source>
        <strain evidence="10">Nm2</strain>
    </source>
</reference>
<keyword evidence="5" id="KW-0732">Signal</keyword>
<evidence type="ECO:0000313" key="10">
    <source>
        <dbReference type="Proteomes" id="UP000034156"/>
    </source>
</evidence>
<dbReference type="Proteomes" id="UP000034156">
    <property type="component" value="Chromosome"/>
</dbReference>
<evidence type="ECO:0000313" key="12">
    <source>
        <dbReference type="Proteomes" id="UP000324176"/>
    </source>
</evidence>
<feature type="chain" id="PRO_5010419342" evidence="5">
    <location>
        <begin position="19"/>
        <end position="102"/>
    </location>
</feature>
<dbReference type="PROSITE" id="PS51007">
    <property type="entry name" value="CYTC"/>
    <property type="match status" value="1"/>
</dbReference>
<dbReference type="GO" id="GO:0009055">
    <property type="term" value="F:electron transfer activity"/>
    <property type="evidence" value="ECO:0007669"/>
    <property type="project" value="InterPro"/>
</dbReference>
<dbReference type="InterPro" id="IPR036909">
    <property type="entry name" value="Cyt_c-like_dom_sf"/>
</dbReference>
<proteinExistence type="predicted"/>
<evidence type="ECO:0000256" key="1">
    <source>
        <dbReference type="ARBA" id="ARBA00022617"/>
    </source>
</evidence>
<evidence type="ECO:0000313" key="11">
    <source>
        <dbReference type="Proteomes" id="UP000183454"/>
    </source>
</evidence>
<evidence type="ECO:0000259" key="6">
    <source>
        <dbReference type="PROSITE" id="PS51007"/>
    </source>
</evidence>